<gene>
    <name evidence="13" type="ORF">AFUS01_LOCUS25072</name>
</gene>
<feature type="domain" description="tRNA synthetases class I catalytic" evidence="12">
    <location>
        <begin position="80"/>
        <end position="447"/>
    </location>
</feature>
<evidence type="ECO:0000259" key="12">
    <source>
        <dbReference type="Pfam" id="PF01406"/>
    </source>
</evidence>
<evidence type="ECO:0000256" key="3">
    <source>
        <dbReference type="ARBA" id="ARBA00022598"/>
    </source>
</evidence>
<keyword evidence="7" id="KW-0067">ATP-binding</keyword>
<dbReference type="GO" id="GO:0004817">
    <property type="term" value="F:cysteine-tRNA ligase activity"/>
    <property type="evidence" value="ECO:0007669"/>
    <property type="project" value="UniProtKB-EC"/>
</dbReference>
<dbReference type="PANTHER" id="PTHR10890">
    <property type="entry name" value="CYSTEINYL-TRNA SYNTHETASE"/>
    <property type="match status" value="1"/>
</dbReference>
<protein>
    <recommendedName>
        <fullName evidence="2">cysteine--tRNA ligase</fullName>
        <ecNumber evidence="2">6.1.1.16</ecNumber>
    </recommendedName>
    <alternativeName>
        <fullName evidence="10">Cysteinyl-tRNA synthetase</fullName>
    </alternativeName>
</protein>
<evidence type="ECO:0000256" key="2">
    <source>
        <dbReference type="ARBA" id="ARBA00012832"/>
    </source>
</evidence>
<dbReference type="OrthoDB" id="438179at2759"/>
<dbReference type="InterPro" id="IPR015803">
    <property type="entry name" value="Cys-tRNA-ligase"/>
</dbReference>
<keyword evidence="3" id="KW-0436">Ligase</keyword>
<keyword evidence="5" id="KW-0547">Nucleotide-binding</keyword>
<dbReference type="Proteomes" id="UP000708208">
    <property type="component" value="Unassembled WGS sequence"/>
</dbReference>
<evidence type="ECO:0000256" key="7">
    <source>
        <dbReference type="ARBA" id="ARBA00022840"/>
    </source>
</evidence>
<name>A0A8J2P9T2_9HEXA</name>
<evidence type="ECO:0000313" key="13">
    <source>
        <dbReference type="EMBL" id="CAG7786507.1"/>
    </source>
</evidence>
<dbReference type="GO" id="GO:0046872">
    <property type="term" value="F:metal ion binding"/>
    <property type="evidence" value="ECO:0007669"/>
    <property type="project" value="UniProtKB-KW"/>
</dbReference>
<dbReference type="GO" id="GO:0005524">
    <property type="term" value="F:ATP binding"/>
    <property type="evidence" value="ECO:0007669"/>
    <property type="project" value="UniProtKB-KW"/>
</dbReference>
<feature type="region of interest" description="Disordered" evidence="11">
    <location>
        <begin position="657"/>
        <end position="729"/>
    </location>
</feature>
<dbReference type="EMBL" id="CAJVCH010319316">
    <property type="protein sequence ID" value="CAG7786507.1"/>
    <property type="molecule type" value="Genomic_DNA"/>
</dbReference>
<keyword evidence="9" id="KW-0030">Aminoacyl-tRNA synthetase</keyword>
<evidence type="ECO:0000256" key="1">
    <source>
        <dbReference type="ARBA" id="ARBA00001947"/>
    </source>
</evidence>
<evidence type="ECO:0000313" key="14">
    <source>
        <dbReference type="Proteomes" id="UP000708208"/>
    </source>
</evidence>
<dbReference type="Pfam" id="PF01406">
    <property type="entry name" value="tRNA-synt_1e"/>
    <property type="match status" value="1"/>
</dbReference>
<keyword evidence="14" id="KW-1185">Reference proteome</keyword>
<accession>A0A8J2P9T2</accession>
<proteinExistence type="predicted"/>
<dbReference type="GO" id="GO:0006423">
    <property type="term" value="P:cysteinyl-tRNA aminoacylation"/>
    <property type="evidence" value="ECO:0007669"/>
    <property type="project" value="InterPro"/>
</dbReference>
<evidence type="ECO:0000256" key="6">
    <source>
        <dbReference type="ARBA" id="ARBA00022833"/>
    </source>
</evidence>
<comment type="caution">
    <text evidence="13">The sequence shown here is derived from an EMBL/GenBank/DDBJ whole genome shotgun (WGS) entry which is preliminary data.</text>
</comment>
<evidence type="ECO:0000256" key="9">
    <source>
        <dbReference type="ARBA" id="ARBA00023146"/>
    </source>
</evidence>
<dbReference type="NCBIfam" id="TIGR00435">
    <property type="entry name" value="cysS"/>
    <property type="match status" value="1"/>
</dbReference>
<dbReference type="EC" id="6.1.1.16" evidence="2"/>
<evidence type="ECO:0000256" key="4">
    <source>
        <dbReference type="ARBA" id="ARBA00022723"/>
    </source>
</evidence>
<keyword evidence="4" id="KW-0479">Metal-binding</keyword>
<dbReference type="AlphaFoldDB" id="A0A8J2P9T2"/>
<comment type="cofactor">
    <cofactor evidence="1">
        <name>Zn(2+)</name>
        <dbReference type="ChEBI" id="CHEBI:29105"/>
    </cofactor>
</comment>
<evidence type="ECO:0000256" key="11">
    <source>
        <dbReference type="SAM" id="MobiDB-lite"/>
    </source>
</evidence>
<dbReference type="InterPro" id="IPR032678">
    <property type="entry name" value="tRNA-synt_1_cat_dom"/>
</dbReference>
<evidence type="ECO:0000256" key="10">
    <source>
        <dbReference type="ARBA" id="ARBA00031499"/>
    </source>
</evidence>
<dbReference type="GO" id="GO:0005737">
    <property type="term" value="C:cytoplasm"/>
    <property type="evidence" value="ECO:0007669"/>
    <property type="project" value="TreeGrafter"/>
</dbReference>
<sequence>MQQKLTKAKVKISNCVDFYPESLVISQEDRVKVKLFTAGVNKRSQNSHHATTRIEVVQQYLEEIGRLPAARPSGTSVLSNYFGYSVQYVMNITDIDDKIIKRGRQEYLLEKYKTTVDISQLMSDVSSAKDLYVQGTLSSTDPEKNAVRERVLNKVNASMESLEKNIKQNPNQIDDHKTAVFEGAKDVLLEWLDAAFLKSVTTIENEVFAAFASKWEEDFFSDMDALNVLQPEVLTRVSEYVPEIVEYIKKIMDNGYAYESNGSVYFEVQKFKNSPNHTYAKLVPEAVDDSKALAEGEGELVSNVAGEKKSPADFALWKNSRPGEPSWESPWGRGRPGWHIECSAMASAIVGPNLDIHTGGVDLKFPHHDNELAQSEAYFENDNWVKYFLHSGHLTISGCKMSKSLKNFITIKECLEQYTASQLRLVFLLHSWKDTLDYSSEGMQTAVHTEKLIREFFLNIKDCCRGSANYPKWNEEDLQLQASFDSAKSAVHEALCDNVDTRTAMLAIKNIISAVNVYVQQVKSRKALVNGQLLKSIASYITSILRVFGVIQSSEQTSFGWKDNSEDGQGVDKEEIILPFLDALSEFREKVRSTARSIDNPAIKSSILKECDLIRDEKMPNLGVRLEDHEGSPTVIKYVGKEVMMREKELREKLEKEREAEKLRKKEEQARAQAEKDAQRKIPPSELFRNGPDQDKYSQYDSVGIPTHDKEGNPIPKSQVKKLQKLHAAQQKKYDDYLASIASKVSLTEGGDKQQA</sequence>
<feature type="compositionally biased region" description="Basic and acidic residues" evidence="11">
    <location>
        <begin position="657"/>
        <end position="680"/>
    </location>
</feature>
<keyword evidence="6" id="KW-0862">Zinc</keyword>
<evidence type="ECO:0000256" key="5">
    <source>
        <dbReference type="ARBA" id="ARBA00022741"/>
    </source>
</evidence>
<keyword evidence="8" id="KW-0648">Protein biosynthesis</keyword>
<dbReference type="PANTHER" id="PTHR10890:SF3">
    <property type="entry name" value="CYSTEINE--TRNA LIGASE, CYTOPLASMIC"/>
    <property type="match status" value="1"/>
</dbReference>
<reference evidence="13" key="1">
    <citation type="submission" date="2021-06" db="EMBL/GenBank/DDBJ databases">
        <authorList>
            <person name="Hodson N. C."/>
            <person name="Mongue J. A."/>
            <person name="Jaron S. K."/>
        </authorList>
    </citation>
    <scope>NUCLEOTIDE SEQUENCE</scope>
</reference>
<evidence type="ECO:0000256" key="8">
    <source>
        <dbReference type="ARBA" id="ARBA00022917"/>
    </source>
</evidence>
<dbReference type="FunFam" id="3.40.50.620:FF:000027">
    <property type="entry name" value="Cysteine--tRNA ligase, cytoplasmic"/>
    <property type="match status" value="1"/>
</dbReference>
<dbReference type="InterPro" id="IPR024909">
    <property type="entry name" value="Cys-tRNA/MSH_ligase"/>
</dbReference>
<organism evidence="13 14">
    <name type="scientific">Allacma fusca</name>
    <dbReference type="NCBI Taxonomy" id="39272"/>
    <lineage>
        <taxon>Eukaryota</taxon>
        <taxon>Metazoa</taxon>
        <taxon>Ecdysozoa</taxon>
        <taxon>Arthropoda</taxon>
        <taxon>Hexapoda</taxon>
        <taxon>Collembola</taxon>
        <taxon>Symphypleona</taxon>
        <taxon>Sminthuridae</taxon>
        <taxon>Allacma</taxon>
    </lineage>
</organism>